<dbReference type="GO" id="GO:0005829">
    <property type="term" value="C:cytosol"/>
    <property type="evidence" value="ECO:0007669"/>
    <property type="project" value="TreeGrafter"/>
</dbReference>
<dbReference type="GO" id="GO:0019303">
    <property type="term" value="P:D-ribose catabolic process"/>
    <property type="evidence" value="ECO:0007669"/>
    <property type="project" value="TreeGrafter"/>
</dbReference>
<evidence type="ECO:0000256" key="5">
    <source>
        <dbReference type="ARBA" id="ARBA00023277"/>
    </source>
</evidence>
<dbReference type="GO" id="GO:0062193">
    <property type="term" value="F:D-ribose pyranase activity"/>
    <property type="evidence" value="ECO:0007669"/>
    <property type="project" value="UniProtKB-EC"/>
</dbReference>
<dbReference type="RefSeq" id="WP_238712431.1">
    <property type="nucleotide sequence ID" value="NZ_JAEPBH010000006.1"/>
</dbReference>
<organism evidence="6 7">
    <name type="scientific">Tenebrionibacter intestinalis</name>
    <dbReference type="NCBI Taxonomy" id="2799638"/>
    <lineage>
        <taxon>Bacteria</taxon>
        <taxon>Pseudomonadati</taxon>
        <taxon>Pseudomonadota</taxon>
        <taxon>Gammaproteobacteria</taxon>
        <taxon>Enterobacterales</taxon>
        <taxon>Enterobacteriaceae</taxon>
        <taxon>Tenebrionibacter/Tenebrionicola group</taxon>
        <taxon>Tenebrionibacter</taxon>
    </lineage>
</organism>
<proteinExistence type="predicted"/>
<name>A0A8K0V0D6_9ENTR</name>
<dbReference type="Pfam" id="PF05025">
    <property type="entry name" value="RbsD_FucU"/>
    <property type="match status" value="1"/>
</dbReference>
<comment type="caution">
    <text evidence="6">The sequence shown here is derived from an EMBL/GenBank/DDBJ whole genome shotgun (WGS) entry which is preliminary data.</text>
</comment>
<keyword evidence="4" id="KW-0413">Isomerase</keyword>
<dbReference type="InterPro" id="IPR007721">
    <property type="entry name" value="RbsD_FucU"/>
</dbReference>
<dbReference type="GO" id="GO:0048029">
    <property type="term" value="F:monosaccharide binding"/>
    <property type="evidence" value="ECO:0007669"/>
    <property type="project" value="InterPro"/>
</dbReference>
<dbReference type="PANTHER" id="PTHR37831">
    <property type="entry name" value="D-RIBOSE PYRANASE"/>
    <property type="match status" value="1"/>
</dbReference>
<reference evidence="6" key="1">
    <citation type="submission" date="2021-01" db="EMBL/GenBank/DDBJ databases">
        <title>Intestinitalea alba gen. nov., sp. nov., a novel genus of the family Enterobacteriaceae, isolated from the gut of the plastic-eating mealworm Tenebrio molitor L.</title>
        <authorList>
            <person name="Yang Y."/>
        </authorList>
    </citation>
    <scope>NUCLEOTIDE SEQUENCE</scope>
    <source>
        <strain evidence="6">BIT-L3</strain>
    </source>
</reference>
<dbReference type="SUPFAM" id="SSF102546">
    <property type="entry name" value="RbsD-like"/>
    <property type="match status" value="1"/>
</dbReference>
<accession>A0A8K0V0D6</accession>
<dbReference type="PANTHER" id="PTHR37831:SF1">
    <property type="entry name" value="D-RIBOSE PYRANASE"/>
    <property type="match status" value="1"/>
</dbReference>
<dbReference type="GO" id="GO:0016872">
    <property type="term" value="F:intramolecular lyase activity"/>
    <property type="evidence" value="ECO:0007669"/>
    <property type="project" value="InterPro"/>
</dbReference>
<evidence type="ECO:0000313" key="7">
    <source>
        <dbReference type="Proteomes" id="UP000659047"/>
    </source>
</evidence>
<keyword evidence="3" id="KW-0963">Cytoplasm</keyword>
<dbReference type="EMBL" id="JAEPBH010000006">
    <property type="protein sequence ID" value="MBK4714443.1"/>
    <property type="molecule type" value="Genomic_DNA"/>
</dbReference>
<evidence type="ECO:0000256" key="1">
    <source>
        <dbReference type="ARBA" id="ARBA00000223"/>
    </source>
</evidence>
<comment type="catalytic activity">
    <reaction evidence="1">
        <text>beta-D-ribopyranose = beta-D-ribofuranose</text>
        <dbReference type="Rhea" id="RHEA:25432"/>
        <dbReference type="ChEBI" id="CHEBI:27476"/>
        <dbReference type="ChEBI" id="CHEBI:47002"/>
        <dbReference type="EC" id="5.4.99.62"/>
    </reaction>
</comment>
<dbReference type="EC" id="5.4.99.62" evidence="2"/>
<dbReference type="InterPro" id="IPR023750">
    <property type="entry name" value="RbsD-like_sf"/>
</dbReference>
<protein>
    <recommendedName>
        <fullName evidence="2">D-ribose pyranase</fullName>
        <ecNumber evidence="2">5.4.99.62</ecNumber>
    </recommendedName>
</protein>
<gene>
    <name evidence="6" type="ORF">JJB97_03635</name>
</gene>
<dbReference type="InterPro" id="IPR023064">
    <property type="entry name" value="D-ribose_pyranase"/>
</dbReference>
<evidence type="ECO:0000313" key="6">
    <source>
        <dbReference type="EMBL" id="MBK4714443.1"/>
    </source>
</evidence>
<sequence length="171" mass="18508">MRPGKILHPQVAEALASLGHGDIILVTDAGAPIPPGIKRIDLAFCADSVDLLEILSVLRGEIFIENVIFAEEVPESNPNLMQQVTDIFTGSGADFLLIPHQKLVADIYPGARVIIRSGSLMPWGNFALVASTDPDAWFDDSMKIIPEYVERSAKIKNGAVPGIKKYSTVTK</sequence>
<keyword evidence="7" id="KW-1185">Reference proteome</keyword>
<evidence type="ECO:0000256" key="2">
    <source>
        <dbReference type="ARBA" id="ARBA00012862"/>
    </source>
</evidence>
<evidence type="ECO:0000256" key="3">
    <source>
        <dbReference type="ARBA" id="ARBA00022490"/>
    </source>
</evidence>
<evidence type="ECO:0000256" key="4">
    <source>
        <dbReference type="ARBA" id="ARBA00023235"/>
    </source>
</evidence>
<dbReference type="Proteomes" id="UP000659047">
    <property type="component" value="Unassembled WGS sequence"/>
</dbReference>
<dbReference type="Gene3D" id="3.40.1650.10">
    <property type="entry name" value="RbsD-like domain"/>
    <property type="match status" value="1"/>
</dbReference>
<dbReference type="AlphaFoldDB" id="A0A8K0V0D6"/>
<keyword evidence="5" id="KW-0119">Carbohydrate metabolism</keyword>